<feature type="region of interest" description="Disordered" evidence="1">
    <location>
        <begin position="125"/>
        <end position="154"/>
    </location>
</feature>
<dbReference type="AlphaFoldDB" id="K5WKX3"/>
<evidence type="ECO:0000256" key="1">
    <source>
        <dbReference type="SAM" id="MobiDB-lite"/>
    </source>
</evidence>
<evidence type="ECO:0000313" key="2">
    <source>
        <dbReference type="EMBL" id="EKM50912.1"/>
    </source>
</evidence>
<dbReference type="InParanoid" id="K5WKX3"/>
<reference evidence="2 3" key="1">
    <citation type="journal article" date="2012" name="BMC Genomics">
        <title>Comparative genomics of the white-rot fungi, Phanerochaete carnosa and P. chrysosporium, to elucidate the genetic basis of the distinct wood types they colonize.</title>
        <authorList>
            <person name="Suzuki H."/>
            <person name="MacDonald J."/>
            <person name="Syed K."/>
            <person name="Salamov A."/>
            <person name="Hori C."/>
            <person name="Aerts A."/>
            <person name="Henrissat B."/>
            <person name="Wiebenga A."/>
            <person name="vanKuyk P.A."/>
            <person name="Barry K."/>
            <person name="Lindquist E."/>
            <person name="LaButti K."/>
            <person name="Lapidus A."/>
            <person name="Lucas S."/>
            <person name="Coutinho P."/>
            <person name="Gong Y."/>
            <person name="Samejima M."/>
            <person name="Mahadevan R."/>
            <person name="Abou-Zaid M."/>
            <person name="de Vries R.P."/>
            <person name="Igarashi K."/>
            <person name="Yadav J.S."/>
            <person name="Grigoriev I.V."/>
            <person name="Master E.R."/>
        </authorList>
    </citation>
    <scope>NUCLEOTIDE SEQUENCE [LARGE SCALE GENOMIC DNA]</scope>
    <source>
        <strain evidence="2 3">HHB-10118-sp</strain>
    </source>
</reference>
<dbReference type="KEGG" id="pco:PHACADRAFT_262802"/>
<gene>
    <name evidence="2" type="ORF">PHACADRAFT_262802</name>
</gene>
<evidence type="ECO:0000313" key="3">
    <source>
        <dbReference type="Proteomes" id="UP000008370"/>
    </source>
</evidence>
<dbReference type="Proteomes" id="UP000008370">
    <property type="component" value="Unassembled WGS sequence"/>
</dbReference>
<name>K5WKX3_PHACS</name>
<feature type="compositionally biased region" description="Polar residues" evidence="1">
    <location>
        <begin position="126"/>
        <end position="137"/>
    </location>
</feature>
<accession>K5WKX3</accession>
<dbReference type="RefSeq" id="XP_007400079.1">
    <property type="nucleotide sequence ID" value="XM_007400017.1"/>
</dbReference>
<dbReference type="HOGENOM" id="CLU_1253280_0_0_1"/>
<dbReference type="GeneID" id="18918384"/>
<dbReference type="EMBL" id="JH930477">
    <property type="protein sequence ID" value="EKM50912.1"/>
    <property type="molecule type" value="Genomic_DNA"/>
</dbReference>
<keyword evidence="3" id="KW-1185">Reference proteome</keyword>
<proteinExistence type="predicted"/>
<feature type="compositionally biased region" description="Basic and acidic residues" evidence="1">
    <location>
        <begin position="139"/>
        <end position="150"/>
    </location>
</feature>
<protein>
    <submittedName>
        <fullName evidence="2">Uncharacterized protein</fullName>
    </submittedName>
</protein>
<feature type="non-terminal residue" evidence="2">
    <location>
        <position position="221"/>
    </location>
</feature>
<sequence length="221" mass="24136">MKQYGSLKTHLNRHLSLLPYQCPHTIGQQEPLGPPEVVRNPCPFRTSDPAHLTRHRETHHSYMRAQAKIIKKTAKQAQTEVLIPHPPVTFLPPQWAPLTPTPHTVAPVSIAGSSTFQIPVMPRLQPHSQQDSTNMPNSKPRDPTSTEKEVPFSPIPLSAPPASAAALPSLCPQVLFPSLHHDWQGEDSALARSCASITDEIPSQKVVPSLAALCLDPPSTS</sequence>
<dbReference type="OrthoDB" id="654211at2759"/>
<organism evidence="2 3">
    <name type="scientific">Phanerochaete carnosa (strain HHB-10118-sp)</name>
    <name type="common">White-rot fungus</name>
    <name type="synonym">Peniophora carnosa</name>
    <dbReference type="NCBI Taxonomy" id="650164"/>
    <lineage>
        <taxon>Eukaryota</taxon>
        <taxon>Fungi</taxon>
        <taxon>Dikarya</taxon>
        <taxon>Basidiomycota</taxon>
        <taxon>Agaricomycotina</taxon>
        <taxon>Agaricomycetes</taxon>
        <taxon>Polyporales</taxon>
        <taxon>Phanerochaetaceae</taxon>
        <taxon>Phanerochaete</taxon>
    </lineage>
</organism>